<protein>
    <submittedName>
        <fullName evidence="1">Uncharacterized protein</fullName>
    </submittedName>
</protein>
<sequence>MTKFPDVFGTTDEYRNIVLKQGFIDITQIQPEDVIDAIHDRRWLPKFIDVFAIINVTGSQSKFNSILLMANQRLIKCRLTPKTLVSKLGQQFLLDPKNDVGDMAKSIGIKKLIPYICGNFVLAPIGKKSASNNSWVRLYTDGEVWHYLGAKSLVNYPSVSVLKVPHSKRAMRIRRNNCRQLLRCYHEIAECLRTTIELPFEKMSGEELRATVARKMAINREAVSRELIA</sequence>
<organism evidence="1 2">
    <name type="scientific">Secundilactobacillus angelensis</name>
    <dbReference type="NCBI Taxonomy" id="2722706"/>
    <lineage>
        <taxon>Bacteria</taxon>
        <taxon>Bacillati</taxon>
        <taxon>Bacillota</taxon>
        <taxon>Bacilli</taxon>
        <taxon>Lactobacillales</taxon>
        <taxon>Lactobacillaceae</taxon>
        <taxon>Secundilactobacillus</taxon>
    </lineage>
</organism>
<gene>
    <name evidence="1" type="ORF">HC026_03335</name>
</gene>
<proteinExistence type="predicted"/>
<dbReference type="RefSeq" id="WP_168924570.1">
    <property type="nucleotide sequence ID" value="NZ_JAAXLJ010000004.1"/>
</dbReference>
<evidence type="ECO:0000313" key="2">
    <source>
        <dbReference type="Proteomes" id="UP000763447"/>
    </source>
</evidence>
<reference evidence="1 2" key="1">
    <citation type="submission" date="2020-04" db="EMBL/GenBank/DDBJ databases">
        <title>A novel species of genus Lactobacillus that was isolated from fermented food Zha-chili.</title>
        <authorList>
            <person name="Zhang Z."/>
        </authorList>
    </citation>
    <scope>NUCLEOTIDE SEQUENCE [LARGE SCALE GENOMIC DNA]</scope>
    <source>
        <strain evidence="2">HBUAS51383</strain>
    </source>
</reference>
<keyword evidence="2" id="KW-1185">Reference proteome</keyword>
<dbReference type="Proteomes" id="UP000763447">
    <property type="component" value="Unassembled WGS sequence"/>
</dbReference>
<dbReference type="EMBL" id="JAAXLJ010000004">
    <property type="protein sequence ID" value="NLR17953.1"/>
    <property type="molecule type" value="Genomic_DNA"/>
</dbReference>
<name>A0ABX1KVK1_9LACO</name>
<accession>A0ABX1KVK1</accession>
<comment type="caution">
    <text evidence="1">The sequence shown here is derived from an EMBL/GenBank/DDBJ whole genome shotgun (WGS) entry which is preliminary data.</text>
</comment>
<evidence type="ECO:0000313" key="1">
    <source>
        <dbReference type="EMBL" id="NLR17953.1"/>
    </source>
</evidence>